<accession>A0A5C5YN56</accession>
<sequence>MPEKNIVITGAGVVSPIGMGHSEFFDALLTGKSAIRSLADRDDGGHTPPISPAPAGDCEDGLWIGAPVIGFDGKQYVKPRKALKVMCREIQFAFASAMMAVDDAGLSSVLPATNDGMIGPNQIGTVFGSEMLFGPPAELAEAFQCCLNKDGKIDESQFGGAAMRKVMPLWMLKYLPNMPACHVGIAINAQGPNNSIIHGDSSGPAAMIEAISCIQRGVAAWIVTGGVGTRINTTRINYRNDLPIASVADPISKSSRPHDPASTGVVGGEAAVAFVIEGKQTAEKRGAVPLAEIVATASRFVASKGMLLEKRSSKIGVPGIRGSAKAISLAIEACLRDAKITATEIGFVVSHAMGDPVIDEQEQIALTAMLPEVPVVAPINAVGHCGAASGSLELLVAALALSRNVIPPSMNLSDPIEHRSAQPLQKDYAICVNHTSEGNAIATLMRKA</sequence>
<comment type="caution">
    <text evidence="5">The sequence shown here is derived from an EMBL/GenBank/DDBJ whole genome shotgun (WGS) entry which is preliminary data.</text>
</comment>
<dbReference type="InterPro" id="IPR016039">
    <property type="entry name" value="Thiolase-like"/>
</dbReference>
<keyword evidence="6" id="KW-1185">Reference proteome</keyword>
<dbReference type="Pfam" id="PF02801">
    <property type="entry name" value="Ketoacyl-synt_C"/>
    <property type="match status" value="1"/>
</dbReference>
<dbReference type="PROSITE" id="PS52004">
    <property type="entry name" value="KS3_2"/>
    <property type="match status" value="1"/>
</dbReference>
<dbReference type="Pfam" id="PF00109">
    <property type="entry name" value="ketoacyl-synt"/>
    <property type="match status" value="1"/>
</dbReference>
<dbReference type="OrthoDB" id="292158at2"/>
<keyword evidence="2 3" id="KW-0808">Transferase</keyword>
<dbReference type="InterPro" id="IPR020841">
    <property type="entry name" value="PKS_Beta-ketoAc_synthase_dom"/>
</dbReference>
<dbReference type="Gene3D" id="3.40.47.10">
    <property type="match status" value="2"/>
</dbReference>
<dbReference type="PANTHER" id="PTHR11712:SF336">
    <property type="entry name" value="3-OXOACYL-[ACYL-CARRIER-PROTEIN] SYNTHASE, MITOCHONDRIAL"/>
    <property type="match status" value="1"/>
</dbReference>
<organism evidence="5 6">
    <name type="scientific">Novipirellula herctigrandis</name>
    <dbReference type="NCBI Taxonomy" id="2527986"/>
    <lineage>
        <taxon>Bacteria</taxon>
        <taxon>Pseudomonadati</taxon>
        <taxon>Planctomycetota</taxon>
        <taxon>Planctomycetia</taxon>
        <taxon>Pirellulales</taxon>
        <taxon>Pirellulaceae</taxon>
        <taxon>Novipirellula</taxon>
    </lineage>
</organism>
<evidence type="ECO:0000313" key="5">
    <source>
        <dbReference type="EMBL" id="TWT76361.1"/>
    </source>
</evidence>
<comment type="similarity">
    <text evidence="1 3">Belongs to the thiolase-like superfamily. Beta-ketoacyl-ACP synthases family.</text>
</comment>
<keyword evidence="5" id="KW-0012">Acyltransferase</keyword>
<feature type="domain" description="Ketosynthase family 3 (KS3)" evidence="4">
    <location>
        <begin position="3"/>
        <end position="448"/>
    </location>
</feature>
<dbReference type="EMBL" id="SJPJ01000002">
    <property type="protein sequence ID" value="TWT76361.1"/>
    <property type="molecule type" value="Genomic_DNA"/>
</dbReference>
<reference evidence="5 6" key="1">
    <citation type="submission" date="2019-02" db="EMBL/GenBank/DDBJ databases">
        <title>Deep-cultivation of Planctomycetes and their phenomic and genomic characterization uncovers novel biology.</title>
        <authorList>
            <person name="Wiegand S."/>
            <person name="Jogler M."/>
            <person name="Boedeker C."/>
            <person name="Pinto D."/>
            <person name="Vollmers J."/>
            <person name="Rivas-Marin E."/>
            <person name="Kohn T."/>
            <person name="Peeters S.H."/>
            <person name="Heuer A."/>
            <person name="Rast P."/>
            <person name="Oberbeckmann S."/>
            <person name="Bunk B."/>
            <person name="Jeske O."/>
            <person name="Meyerdierks A."/>
            <person name="Storesund J.E."/>
            <person name="Kallscheuer N."/>
            <person name="Luecker S."/>
            <person name="Lage O.M."/>
            <person name="Pohl T."/>
            <person name="Merkel B.J."/>
            <person name="Hornburger P."/>
            <person name="Mueller R.-W."/>
            <person name="Bruemmer F."/>
            <person name="Labrenz M."/>
            <person name="Spormann A.M."/>
            <person name="Op Den Camp H."/>
            <person name="Overmann J."/>
            <person name="Amann R."/>
            <person name="Jetten M.S.M."/>
            <person name="Mascher T."/>
            <person name="Medema M.H."/>
            <person name="Devos D.P."/>
            <person name="Kaster A.-K."/>
            <person name="Ovreas L."/>
            <person name="Rohde M."/>
            <person name="Galperin M.Y."/>
            <person name="Jogler C."/>
        </authorList>
    </citation>
    <scope>NUCLEOTIDE SEQUENCE [LARGE SCALE GENOMIC DNA]</scope>
    <source>
        <strain evidence="5 6">CA13</strain>
    </source>
</reference>
<dbReference type="InterPro" id="IPR014030">
    <property type="entry name" value="Ketoacyl_synth_N"/>
</dbReference>
<gene>
    <name evidence="5" type="primary">fabF_3</name>
    <name evidence="5" type="ORF">CA13_68550</name>
</gene>
<evidence type="ECO:0000256" key="3">
    <source>
        <dbReference type="RuleBase" id="RU003694"/>
    </source>
</evidence>
<dbReference type="InterPro" id="IPR000794">
    <property type="entry name" value="Beta-ketoacyl_synthase"/>
</dbReference>
<proteinExistence type="inferred from homology"/>
<evidence type="ECO:0000256" key="1">
    <source>
        <dbReference type="ARBA" id="ARBA00008467"/>
    </source>
</evidence>
<dbReference type="InterPro" id="IPR014031">
    <property type="entry name" value="Ketoacyl_synth_C"/>
</dbReference>
<dbReference type="GO" id="GO:0004315">
    <property type="term" value="F:3-oxoacyl-[acyl-carrier-protein] synthase activity"/>
    <property type="evidence" value="ECO:0007669"/>
    <property type="project" value="UniProtKB-EC"/>
</dbReference>
<name>A0A5C5YN56_9BACT</name>
<dbReference type="SUPFAM" id="SSF53901">
    <property type="entry name" value="Thiolase-like"/>
    <property type="match status" value="2"/>
</dbReference>
<dbReference type="AlphaFoldDB" id="A0A5C5YN56"/>
<dbReference type="GO" id="GO:0005829">
    <property type="term" value="C:cytosol"/>
    <property type="evidence" value="ECO:0007669"/>
    <property type="project" value="TreeGrafter"/>
</dbReference>
<evidence type="ECO:0000259" key="4">
    <source>
        <dbReference type="PROSITE" id="PS52004"/>
    </source>
</evidence>
<dbReference type="Proteomes" id="UP000315010">
    <property type="component" value="Unassembled WGS sequence"/>
</dbReference>
<dbReference type="EC" id="2.3.1.179" evidence="5"/>
<dbReference type="RefSeq" id="WP_146404145.1">
    <property type="nucleotide sequence ID" value="NZ_SJPJ01000002.1"/>
</dbReference>
<protein>
    <submittedName>
        <fullName evidence="5">3-oxoacyl-[acyl-carrier-protein] synthase 2</fullName>
        <ecNumber evidence="5">2.3.1.179</ecNumber>
    </submittedName>
</protein>
<evidence type="ECO:0000313" key="6">
    <source>
        <dbReference type="Proteomes" id="UP000315010"/>
    </source>
</evidence>
<evidence type="ECO:0000256" key="2">
    <source>
        <dbReference type="ARBA" id="ARBA00022679"/>
    </source>
</evidence>
<dbReference type="GO" id="GO:0006633">
    <property type="term" value="P:fatty acid biosynthetic process"/>
    <property type="evidence" value="ECO:0007669"/>
    <property type="project" value="TreeGrafter"/>
</dbReference>
<dbReference type="PANTHER" id="PTHR11712">
    <property type="entry name" value="POLYKETIDE SYNTHASE-RELATED"/>
    <property type="match status" value="1"/>
</dbReference>